<feature type="domain" description="SHSP" evidence="3">
    <location>
        <begin position="24"/>
        <end position="137"/>
    </location>
</feature>
<dbReference type="InterPro" id="IPR031107">
    <property type="entry name" value="Small_HSP"/>
</dbReference>
<dbReference type="PANTHER" id="PTHR11527">
    <property type="entry name" value="HEAT-SHOCK PROTEIN 20 FAMILY MEMBER"/>
    <property type="match status" value="1"/>
</dbReference>
<comment type="similarity">
    <text evidence="1 2">Belongs to the small heat shock protein (HSP20) family.</text>
</comment>
<dbReference type="InterPro" id="IPR008978">
    <property type="entry name" value="HSP20-like_chaperone"/>
</dbReference>
<dbReference type="Proteomes" id="UP000640333">
    <property type="component" value="Unassembled WGS sequence"/>
</dbReference>
<evidence type="ECO:0000313" key="5">
    <source>
        <dbReference type="Proteomes" id="UP000640333"/>
    </source>
</evidence>
<evidence type="ECO:0000259" key="3">
    <source>
        <dbReference type="PROSITE" id="PS01031"/>
    </source>
</evidence>
<dbReference type="EMBL" id="JADEYS010000001">
    <property type="protein sequence ID" value="MBE9395869.1"/>
    <property type="molecule type" value="Genomic_DNA"/>
</dbReference>
<dbReference type="Gene3D" id="2.60.40.790">
    <property type="match status" value="1"/>
</dbReference>
<evidence type="ECO:0000256" key="1">
    <source>
        <dbReference type="PROSITE-ProRule" id="PRU00285"/>
    </source>
</evidence>
<evidence type="ECO:0000313" key="4">
    <source>
        <dbReference type="EMBL" id="MBE9395869.1"/>
    </source>
</evidence>
<sequence length="137" mass="15720">MKEMTPFNSLFDDAFFNDFFRQRRGSGDQMPAIDVQEDSDCYHIKADLPGVDKDDIKVTLENGVLSVTAETHNEDSEEKEGRVIRRERHIGRYRRSMSVGRDIDADSIKASFENGVLALDLPKLETRLPESTRIRIE</sequence>
<keyword evidence="5" id="KW-1185">Reference proteome</keyword>
<protein>
    <submittedName>
        <fullName evidence="4">Hsp20/alpha crystallin family protein</fullName>
    </submittedName>
</protein>
<gene>
    <name evidence="4" type="ORF">IOQ59_01200</name>
</gene>
<name>A0A8J7F8Y2_9GAMM</name>
<dbReference type="CDD" id="cd06471">
    <property type="entry name" value="ACD_LpsHSP_like"/>
    <property type="match status" value="1"/>
</dbReference>
<dbReference type="InterPro" id="IPR002068">
    <property type="entry name" value="A-crystallin/Hsp20_dom"/>
</dbReference>
<evidence type="ECO:0000256" key="2">
    <source>
        <dbReference type="RuleBase" id="RU003616"/>
    </source>
</evidence>
<proteinExistence type="inferred from homology"/>
<organism evidence="4 5">
    <name type="scientific">Pontibacterium sinense</name>
    <dbReference type="NCBI Taxonomy" id="2781979"/>
    <lineage>
        <taxon>Bacteria</taxon>
        <taxon>Pseudomonadati</taxon>
        <taxon>Pseudomonadota</taxon>
        <taxon>Gammaproteobacteria</taxon>
        <taxon>Oceanospirillales</taxon>
        <taxon>Oceanospirillaceae</taxon>
        <taxon>Pontibacterium</taxon>
    </lineage>
</organism>
<dbReference type="PROSITE" id="PS01031">
    <property type="entry name" value="SHSP"/>
    <property type="match status" value="1"/>
</dbReference>
<dbReference type="RefSeq" id="WP_193951426.1">
    <property type="nucleotide sequence ID" value="NZ_JADEYS010000001.1"/>
</dbReference>
<dbReference type="SUPFAM" id="SSF49764">
    <property type="entry name" value="HSP20-like chaperones"/>
    <property type="match status" value="1"/>
</dbReference>
<reference evidence="4" key="1">
    <citation type="submission" date="2020-10" db="EMBL/GenBank/DDBJ databases">
        <title>Bacterium isolated from coastal waters sediment.</title>
        <authorList>
            <person name="Chen R.-J."/>
            <person name="Lu D.-C."/>
            <person name="Zhu K.-L."/>
            <person name="Du Z.-J."/>
        </authorList>
    </citation>
    <scope>NUCLEOTIDE SEQUENCE</scope>
    <source>
        <strain evidence="4">N1Y112</strain>
    </source>
</reference>
<dbReference type="Pfam" id="PF00011">
    <property type="entry name" value="HSP20"/>
    <property type="match status" value="1"/>
</dbReference>
<comment type="caution">
    <text evidence="4">The sequence shown here is derived from an EMBL/GenBank/DDBJ whole genome shotgun (WGS) entry which is preliminary data.</text>
</comment>
<accession>A0A8J7F8Y2</accession>
<dbReference type="AlphaFoldDB" id="A0A8J7F8Y2"/>